<keyword evidence="2 4" id="KW-0238">DNA-binding</keyword>
<evidence type="ECO:0000313" key="8">
    <source>
        <dbReference type="Proteomes" id="UP001589788"/>
    </source>
</evidence>
<dbReference type="PRINTS" id="PR00455">
    <property type="entry name" value="HTHTETR"/>
</dbReference>
<feature type="DNA-binding region" description="H-T-H motif" evidence="4">
    <location>
        <begin position="28"/>
        <end position="47"/>
    </location>
</feature>
<evidence type="ECO:0000256" key="5">
    <source>
        <dbReference type="SAM" id="MobiDB-lite"/>
    </source>
</evidence>
<dbReference type="Pfam" id="PF17937">
    <property type="entry name" value="TetR_C_28"/>
    <property type="match status" value="1"/>
</dbReference>
<dbReference type="InterPro" id="IPR009057">
    <property type="entry name" value="Homeodomain-like_sf"/>
</dbReference>
<feature type="domain" description="HTH tetR-type" evidence="6">
    <location>
        <begin position="5"/>
        <end position="65"/>
    </location>
</feature>
<dbReference type="PANTHER" id="PTHR30055:SF234">
    <property type="entry name" value="HTH-TYPE TRANSCRIPTIONAL REGULATOR BETI"/>
    <property type="match status" value="1"/>
</dbReference>
<evidence type="ECO:0000256" key="1">
    <source>
        <dbReference type="ARBA" id="ARBA00023015"/>
    </source>
</evidence>
<keyword evidence="8" id="KW-1185">Reference proteome</keyword>
<dbReference type="InterPro" id="IPR001647">
    <property type="entry name" value="HTH_TetR"/>
</dbReference>
<dbReference type="InterPro" id="IPR041479">
    <property type="entry name" value="TetR_CgmR_C"/>
</dbReference>
<reference evidence="7 8" key="1">
    <citation type="submission" date="2024-09" db="EMBL/GenBank/DDBJ databases">
        <authorList>
            <person name="Sun Q."/>
            <person name="Mori K."/>
        </authorList>
    </citation>
    <scope>NUCLEOTIDE SEQUENCE [LARGE SCALE GENOMIC DNA]</scope>
    <source>
        <strain evidence="7 8">JCM 15389</strain>
    </source>
</reference>
<dbReference type="SUPFAM" id="SSF46689">
    <property type="entry name" value="Homeodomain-like"/>
    <property type="match status" value="1"/>
</dbReference>
<comment type="caution">
    <text evidence="7">The sequence shown here is derived from an EMBL/GenBank/DDBJ whole genome shotgun (WGS) entry which is preliminary data.</text>
</comment>
<organism evidence="7 8">
    <name type="scientific">Aciditerrimonas ferrireducens</name>
    <dbReference type="NCBI Taxonomy" id="667306"/>
    <lineage>
        <taxon>Bacteria</taxon>
        <taxon>Bacillati</taxon>
        <taxon>Actinomycetota</taxon>
        <taxon>Acidimicrobiia</taxon>
        <taxon>Acidimicrobiales</taxon>
        <taxon>Acidimicrobiaceae</taxon>
        <taxon>Aciditerrimonas</taxon>
    </lineage>
</organism>
<evidence type="ECO:0000256" key="2">
    <source>
        <dbReference type="ARBA" id="ARBA00023125"/>
    </source>
</evidence>
<name>A0ABV6BZ02_9ACTN</name>
<feature type="compositionally biased region" description="Basic residues" evidence="5">
    <location>
        <begin position="195"/>
        <end position="209"/>
    </location>
</feature>
<protein>
    <submittedName>
        <fullName evidence="7">TetR/AcrR family transcriptional regulator</fullName>
    </submittedName>
</protein>
<dbReference type="PROSITE" id="PS50977">
    <property type="entry name" value="HTH_TETR_2"/>
    <property type="match status" value="1"/>
</dbReference>
<sequence>MGRAEETRERILRAAEDVVLDEGVAALTLERAAAAAGVSKGGVLYHFPTRDALVTAMVARLTERFEEQLRRHGANGPGPGSFTLAYLRCEATPTTDPEDERVDRLGAALLAALAADPSLLAPLAEAYERWQRRCELDGLPPVTATLVRLAADGLWLTELLGLGVLSAERRRSVVEELERLVAAGTEASGPGAGTRARRSRPGARRGGGR</sequence>
<proteinExistence type="predicted"/>
<dbReference type="RefSeq" id="WP_248106480.1">
    <property type="nucleotide sequence ID" value="NZ_JAKHEX010000005.1"/>
</dbReference>
<accession>A0ABV6BZ02</accession>
<keyword evidence="3" id="KW-0804">Transcription</keyword>
<evidence type="ECO:0000256" key="3">
    <source>
        <dbReference type="ARBA" id="ARBA00023163"/>
    </source>
</evidence>
<evidence type="ECO:0000256" key="4">
    <source>
        <dbReference type="PROSITE-ProRule" id="PRU00335"/>
    </source>
</evidence>
<dbReference type="Proteomes" id="UP001589788">
    <property type="component" value="Unassembled WGS sequence"/>
</dbReference>
<dbReference type="Pfam" id="PF00440">
    <property type="entry name" value="TetR_N"/>
    <property type="match status" value="1"/>
</dbReference>
<dbReference type="SUPFAM" id="SSF48498">
    <property type="entry name" value="Tetracyclin repressor-like, C-terminal domain"/>
    <property type="match status" value="1"/>
</dbReference>
<dbReference type="PANTHER" id="PTHR30055">
    <property type="entry name" value="HTH-TYPE TRANSCRIPTIONAL REGULATOR RUTR"/>
    <property type="match status" value="1"/>
</dbReference>
<dbReference type="InterPro" id="IPR036271">
    <property type="entry name" value="Tet_transcr_reg_TetR-rel_C_sf"/>
</dbReference>
<dbReference type="Gene3D" id="1.10.357.10">
    <property type="entry name" value="Tetracycline Repressor, domain 2"/>
    <property type="match status" value="1"/>
</dbReference>
<dbReference type="EMBL" id="JBHLYQ010000002">
    <property type="protein sequence ID" value="MFC0080662.1"/>
    <property type="molecule type" value="Genomic_DNA"/>
</dbReference>
<keyword evidence="1" id="KW-0805">Transcription regulation</keyword>
<evidence type="ECO:0000259" key="6">
    <source>
        <dbReference type="PROSITE" id="PS50977"/>
    </source>
</evidence>
<evidence type="ECO:0000313" key="7">
    <source>
        <dbReference type="EMBL" id="MFC0080662.1"/>
    </source>
</evidence>
<dbReference type="InterPro" id="IPR050109">
    <property type="entry name" value="HTH-type_TetR-like_transc_reg"/>
</dbReference>
<gene>
    <name evidence="7" type="ORF">ACFFRE_00630</name>
</gene>
<feature type="region of interest" description="Disordered" evidence="5">
    <location>
        <begin position="182"/>
        <end position="209"/>
    </location>
</feature>